<organism evidence="1 2">
    <name type="scientific">Nephila pilipes</name>
    <name type="common">Giant wood spider</name>
    <name type="synonym">Nephila maculata</name>
    <dbReference type="NCBI Taxonomy" id="299642"/>
    <lineage>
        <taxon>Eukaryota</taxon>
        <taxon>Metazoa</taxon>
        <taxon>Ecdysozoa</taxon>
        <taxon>Arthropoda</taxon>
        <taxon>Chelicerata</taxon>
        <taxon>Arachnida</taxon>
        <taxon>Araneae</taxon>
        <taxon>Araneomorphae</taxon>
        <taxon>Entelegynae</taxon>
        <taxon>Araneoidea</taxon>
        <taxon>Nephilidae</taxon>
        <taxon>Nephila</taxon>
    </lineage>
</organism>
<dbReference type="AlphaFoldDB" id="A0A8X6PW76"/>
<reference evidence="1" key="1">
    <citation type="submission" date="2020-08" db="EMBL/GenBank/DDBJ databases">
        <title>Multicomponent nature underlies the extraordinary mechanical properties of spider dragline silk.</title>
        <authorList>
            <person name="Kono N."/>
            <person name="Nakamura H."/>
            <person name="Mori M."/>
            <person name="Yoshida Y."/>
            <person name="Ohtoshi R."/>
            <person name="Malay A.D."/>
            <person name="Moran D.A.P."/>
            <person name="Tomita M."/>
            <person name="Numata K."/>
            <person name="Arakawa K."/>
        </authorList>
    </citation>
    <scope>NUCLEOTIDE SEQUENCE</scope>
</reference>
<evidence type="ECO:0000313" key="2">
    <source>
        <dbReference type="Proteomes" id="UP000887013"/>
    </source>
</evidence>
<comment type="caution">
    <text evidence="1">The sequence shown here is derived from an EMBL/GenBank/DDBJ whole genome shotgun (WGS) entry which is preliminary data.</text>
</comment>
<protein>
    <submittedName>
        <fullName evidence="1">Uncharacterized protein</fullName>
    </submittedName>
</protein>
<keyword evidence="2" id="KW-1185">Reference proteome</keyword>
<evidence type="ECO:0000313" key="1">
    <source>
        <dbReference type="EMBL" id="GFT83824.1"/>
    </source>
</evidence>
<gene>
    <name evidence="1" type="ORF">NPIL_298421</name>
</gene>
<name>A0A8X6PW76_NEPPI</name>
<dbReference type="EMBL" id="BMAW01072617">
    <property type="protein sequence ID" value="GFT83824.1"/>
    <property type="molecule type" value="Genomic_DNA"/>
</dbReference>
<dbReference type="Proteomes" id="UP000887013">
    <property type="component" value="Unassembled WGS sequence"/>
</dbReference>
<sequence length="77" mass="8571">MIPGGMLPLPIDQQTSFKATVLLTTSRRLLEVSLQGKRSLPSNDQPCCEMFLVLLTVILDKQDSTYLPSKLGKFSEM</sequence>
<proteinExistence type="predicted"/>
<accession>A0A8X6PW76</accession>